<evidence type="ECO:0000259" key="4">
    <source>
        <dbReference type="PROSITE" id="PS51194"/>
    </source>
</evidence>
<reference evidence="5 6" key="1">
    <citation type="submission" date="2018-08" db="EMBL/GenBank/DDBJ databases">
        <title>Microbispora. triticiradicis sp. nov., a novel actinomycete isolated from the root of wheat (Triticum aestivum L.)).</title>
        <authorList>
            <person name="Han C."/>
        </authorList>
    </citation>
    <scope>NUCLEOTIDE SEQUENCE [LARGE SCALE GENOMIC DNA]</scope>
    <source>
        <strain evidence="5 6">NEAU-HRDPA2-9</strain>
    </source>
</reference>
<dbReference type="PROSITE" id="PS51192">
    <property type="entry name" value="HELICASE_ATP_BIND_1"/>
    <property type="match status" value="1"/>
</dbReference>
<evidence type="ECO:0000313" key="5">
    <source>
        <dbReference type="EMBL" id="RGA04256.1"/>
    </source>
</evidence>
<evidence type="ECO:0000259" key="3">
    <source>
        <dbReference type="PROSITE" id="PS51192"/>
    </source>
</evidence>
<proteinExistence type="predicted"/>
<dbReference type="InterPro" id="IPR014001">
    <property type="entry name" value="Helicase_ATP-bd"/>
</dbReference>
<dbReference type="RefSeq" id="WP_111700412.1">
    <property type="nucleotide sequence ID" value="NZ_QFZU02000063.1"/>
</dbReference>
<dbReference type="EMBL" id="QFZU02000063">
    <property type="protein sequence ID" value="RGA04256.1"/>
    <property type="molecule type" value="Genomic_DNA"/>
</dbReference>
<dbReference type="Gene3D" id="3.40.50.300">
    <property type="entry name" value="P-loop containing nucleotide triphosphate hydrolases"/>
    <property type="match status" value="2"/>
</dbReference>
<dbReference type="SMART" id="SM00487">
    <property type="entry name" value="DEXDc"/>
    <property type="match status" value="1"/>
</dbReference>
<accession>A0ABX9LJU9</accession>
<dbReference type="InterPro" id="IPR001650">
    <property type="entry name" value="Helicase_C-like"/>
</dbReference>
<dbReference type="PROSITE" id="PS51194">
    <property type="entry name" value="HELICASE_CTER"/>
    <property type="match status" value="1"/>
</dbReference>
<dbReference type="Pfam" id="PF00270">
    <property type="entry name" value="DEAD"/>
    <property type="match status" value="1"/>
</dbReference>
<feature type="domain" description="Helicase ATP-binding" evidence="3">
    <location>
        <begin position="185"/>
        <end position="446"/>
    </location>
</feature>
<dbReference type="PANTHER" id="PTHR47962">
    <property type="entry name" value="ATP-DEPENDENT HELICASE LHR-RELATED-RELATED"/>
    <property type="match status" value="1"/>
</dbReference>
<dbReference type="InterPro" id="IPR011545">
    <property type="entry name" value="DEAD/DEAH_box_helicase_dom"/>
</dbReference>
<keyword evidence="1" id="KW-0547">Nucleotide-binding</keyword>
<evidence type="ECO:0000313" key="6">
    <source>
        <dbReference type="Proteomes" id="UP000262538"/>
    </source>
</evidence>
<evidence type="ECO:0000256" key="2">
    <source>
        <dbReference type="ARBA" id="ARBA00022840"/>
    </source>
</evidence>
<evidence type="ECO:0000256" key="1">
    <source>
        <dbReference type="ARBA" id="ARBA00022741"/>
    </source>
</evidence>
<comment type="caution">
    <text evidence="5">The sequence shown here is derived from an EMBL/GenBank/DDBJ whole genome shotgun (WGS) entry which is preliminary data.</text>
</comment>
<dbReference type="SUPFAM" id="SSF52540">
    <property type="entry name" value="P-loop containing nucleoside triphosphate hydrolases"/>
    <property type="match status" value="1"/>
</dbReference>
<name>A0ABX9LJU9_9ACTN</name>
<keyword evidence="6" id="KW-1185">Reference proteome</keyword>
<protein>
    <submittedName>
        <fullName evidence="5">DEAD/DEAH box helicase</fullName>
    </submittedName>
</protein>
<organism evidence="5 6">
    <name type="scientific">Microbispora triticiradicis</name>
    <dbReference type="NCBI Taxonomy" id="2200763"/>
    <lineage>
        <taxon>Bacteria</taxon>
        <taxon>Bacillati</taxon>
        <taxon>Actinomycetota</taxon>
        <taxon>Actinomycetes</taxon>
        <taxon>Streptosporangiales</taxon>
        <taxon>Streptosporangiaceae</taxon>
        <taxon>Microbispora</taxon>
    </lineage>
</organism>
<dbReference type="NCBIfam" id="NF041067">
    <property type="entry name" value="DpdJ"/>
    <property type="match status" value="1"/>
</dbReference>
<dbReference type="InterPro" id="IPR027417">
    <property type="entry name" value="P-loop_NTPase"/>
</dbReference>
<keyword evidence="5" id="KW-0378">Hydrolase</keyword>
<dbReference type="GO" id="GO:0004386">
    <property type="term" value="F:helicase activity"/>
    <property type="evidence" value="ECO:0007669"/>
    <property type="project" value="UniProtKB-KW"/>
</dbReference>
<gene>
    <name evidence="5" type="ORF">DI270_014555</name>
</gene>
<feature type="domain" description="Helicase C-terminal" evidence="4">
    <location>
        <begin position="517"/>
        <end position="691"/>
    </location>
</feature>
<sequence length="1490" mass="166574">MTGSLGREFVGDLLNKLEDLELPLLSWGITEGALSEIEVLETIFDCLAGHPHAPQDLSPEEVLDKLRDSAILFQVPAQSPRRYRTRFAETLRLTAQLRQLFPWHKDAEGLSPNWWLQGRRLVADYRLYTASRRYPRRDIPAADALQMFRQTPGWGPIQEQTAAALIGDNKLAQFQVAATQAVFGSLPRRQSTGVIVGAGTGSGKTLAFYLPALTAMAEHAHPGTSRLHTLALYPRKELLRDQLRDALLNTLAIEPALREGNRRPLRIGVLYADTPWTSDALDRPGDRATQGWQRRSEGFICPYLTCPRCTVGDLLWSTADRQAGSERLSCVRCRMVVPPERLALTRRSIQNDPPDLLFTTTEMLNRNSTNPGLGRLLGWSGHHSPSLVLLDEVHTYSGPHGAQVALLLRRWRHAVRKPVTFVGLSATLKDASQFFAELTGLPRNAIEHIEPNSDDMDAEGREYAIALRGDPVSGASLLSTSIQTAMLFGRMLDPQHRSFLFGSTGFLFTDDLDVTNRFYNNLRHAEGRQARNGFQRQGHVLAGLRSPELPQHSVRYGEGQSWDLIEKIGHHLDPGLLTGALQIGRTSSQDAGVDLNAHLTVATASLEVGFNDPRVGLVMQHKAPHDAAAFIQRRGRAGRSRGTRPITVVTLSDFGRDRLSYQGYETLFAPEITARSLPIRNRYVLKIQASQALLDWLSRDLQRVHPWDDPRALLTAPYGRLDPAKVAARQWLVDRLEKLLTHNDFSDRLARHLQAALQVSADEAQALLWEQPRSLLLAVVPTALRRLRTGWEPLRNDPGAAPGSMLPEFVTRSLFDPLNLPEVEFELPFETGNGDERLPVARALREAVPGRVSRRYGYRHDEHRTWIPIPQNGDEIELTEALIPEAHLEGEWRPYEPSSTDLVILRPFRIRLHPPPPDIVDQSQGSPQWGTQIVVPDNAPPNDDDVVGPYSWQQHIRIGFSTHAAGNPIEVRRMTYGADCDIIYRRSSERRSVRYTFQGRPAALGFSLEVDAIRIELDPVDLTNPRVQEYLSSPKWRSQVFFRAVAEDQHLAEVANTFKRDWLALIYFTAFSLAGLDTARNPEQIRTALADGSWRDDLAKILSVLYREDESSESQATTRLVEELTELSHDDRVVAALDRAGQLLTAEDVAARTEDWARRAYRDTFGAAVLAAALRACPDAQERDLIIDIVPGATQGSADTIWLTETSIGGLGVVEHLVRFYAAAPQRFWSLVSGALRPNEYEYIDATVTRLLRHVVTESPGGSAAAAIAAMRNSRSAAEADCALRDLRKAWTELDGIPRHAAVATLSTRLLRPGSNPETDETALRIIDEWAALEQRLAFEVDARVIAYAIGSGDLRVSRQPLRADQAFSLMWPRGARARSHHLHHYHPYTDPARPAFLDRLLVETAHDERLPRIELTEPGWEQRYQKVMAEAGAVDLVCPAGDRRSLSEAIAKIPAIPVDRDVLRIYGELENVTRSGNQFITRVVLREAE</sequence>
<keyword evidence="2" id="KW-0067">ATP-binding</keyword>
<dbReference type="InterPro" id="IPR052511">
    <property type="entry name" value="ATP-dep_Helicase"/>
</dbReference>
<dbReference type="PANTHER" id="PTHR47962:SF5">
    <property type="entry name" value="ATP-DEPENDENT HELICASE LHR-RELATED"/>
    <property type="match status" value="1"/>
</dbReference>
<keyword evidence="5" id="KW-0347">Helicase</keyword>
<dbReference type="Proteomes" id="UP000262538">
    <property type="component" value="Unassembled WGS sequence"/>
</dbReference>